<feature type="compositionally biased region" description="Low complexity" evidence="1">
    <location>
        <begin position="152"/>
        <end position="163"/>
    </location>
</feature>
<protein>
    <submittedName>
        <fullName evidence="2">Uncharacterized protein</fullName>
    </submittedName>
</protein>
<dbReference type="Proteomes" id="UP000322225">
    <property type="component" value="Chromosome 10"/>
</dbReference>
<proteinExistence type="predicted"/>
<sequence length="231" mass="25842">MQSSGQGEPAIPETRSVKRRRDETSDQDVQLEKAQITDKRTTKDSQLLPPKITRTSDGVKTVKVKYCALRPTAPTQPALKHTTSKPAVHAQVTLADFLNFIQDNLGPASNQHKKLEKDLTDRDEEVKTLGQANKKLRKENEKLREENRKYKSASTSAAPVSAPRDVTPAGDGKSQSATPAGKAVNWKAQYARVSKEKQLLATREQGYQKYVIKTQGVPDDWDEWCLFQNID</sequence>
<evidence type="ECO:0000256" key="1">
    <source>
        <dbReference type="SAM" id="MobiDB-lite"/>
    </source>
</evidence>
<dbReference type="GeneID" id="43587440"/>
<gene>
    <name evidence="2" type="ORF">CI109_105419</name>
</gene>
<dbReference type="KEGG" id="ksn:43587440"/>
<accession>A0A5M6C3J4</accession>
<feature type="compositionally biased region" description="Basic and acidic residues" evidence="1">
    <location>
        <begin position="138"/>
        <end position="149"/>
    </location>
</feature>
<organism evidence="2 3">
    <name type="scientific">Kwoniella shandongensis</name>
    <dbReference type="NCBI Taxonomy" id="1734106"/>
    <lineage>
        <taxon>Eukaryota</taxon>
        <taxon>Fungi</taxon>
        <taxon>Dikarya</taxon>
        <taxon>Basidiomycota</taxon>
        <taxon>Agaricomycotina</taxon>
        <taxon>Tremellomycetes</taxon>
        <taxon>Tremellales</taxon>
        <taxon>Cryptococcaceae</taxon>
        <taxon>Kwoniella</taxon>
    </lineage>
</organism>
<dbReference type="RefSeq" id="XP_031862178.1">
    <property type="nucleotide sequence ID" value="XM_032003320.1"/>
</dbReference>
<reference evidence="2" key="1">
    <citation type="submission" date="2017-08" db="EMBL/GenBank/DDBJ databases">
        <authorList>
            <person name="Cuomo C."/>
            <person name="Billmyre B."/>
            <person name="Heitman J."/>
        </authorList>
    </citation>
    <scope>NUCLEOTIDE SEQUENCE</scope>
    <source>
        <strain evidence="2">CBS 12478</strain>
    </source>
</reference>
<feature type="compositionally biased region" description="Basic and acidic residues" evidence="1">
    <location>
        <begin position="113"/>
        <end position="127"/>
    </location>
</feature>
<feature type="region of interest" description="Disordered" evidence="1">
    <location>
        <begin position="107"/>
        <end position="182"/>
    </location>
</feature>
<reference evidence="2" key="2">
    <citation type="submission" date="2024-01" db="EMBL/GenBank/DDBJ databases">
        <title>Comparative genomics of Cryptococcus and Kwoniella reveals pathogenesis evolution and contrasting modes of karyotype evolution via chromosome fusion or intercentromeric recombination.</title>
        <authorList>
            <person name="Coelho M.A."/>
            <person name="David-Palma M."/>
            <person name="Shea T."/>
            <person name="Bowers K."/>
            <person name="McGinley-Smith S."/>
            <person name="Mohammad A.W."/>
            <person name="Gnirke A."/>
            <person name="Yurkov A.M."/>
            <person name="Nowrousian M."/>
            <person name="Sun S."/>
            <person name="Cuomo C.A."/>
            <person name="Heitman J."/>
        </authorList>
    </citation>
    <scope>NUCLEOTIDE SEQUENCE</scope>
    <source>
        <strain evidence="2">CBS 12478</strain>
    </source>
</reference>
<dbReference type="AlphaFoldDB" id="A0A5M6C3J4"/>
<evidence type="ECO:0000313" key="3">
    <source>
        <dbReference type="Proteomes" id="UP000322225"/>
    </source>
</evidence>
<dbReference type="EMBL" id="CP144060">
    <property type="protein sequence ID" value="WWD20941.1"/>
    <property type="molecule type" value="Genomic_DNA"/>
</dbReference>
<evidence type="ECO:0000313" key="2">
    <source>
        <dbReference type="EMBL" id="WWD20941.1"/>
    </source>
</evidence>
<keyword evidence="3" id="KW-1185">Reference proteome</keyword>
<name>A0A5M6C3J4_9TREE</name>
<feature type="region of interest" description="Disordered" evidence="1">
    <location>
        <begin position="1"/>
        <end position="54"/>
    </location>
</feature>